<accession>A0A345NL46</accession>
<dbReference type="Gene3D" id="1.10.260.40">
    <property type="entry name" value="lambda repressor-like DNA-binding domains"/>
    <property type="match status" value="1"/>
</dbReference>
<organism evidence="3 4">
    <name type="scientific">Ornithinimicrobium avium</name>
    <dbReference type="NCBI Taxonomy" id="2283195"/>
    <lineage>
        <taxon>Bacteria</taxon>
        <taxon>Bacillati</taxon>
        <taxon>Actinomycetota</taxon>
        <taxon>Actinomycetes</taxon>
        <taxon>Micrococcales</taxon>
        <taxon>Ornithinimicrobiaceae</taxon>
        <taxon>Ornithinimicrobium</taxon>
    </lineage>
</organism>
<dbReference type="GO" id="GO:0003700">
    <property type="term" value="F:DNA-binding transcription factor activity"/>
    <property type="evidence" value="ECO:0007669"/>
    <property type="project" value="TreeGrafter"/>
</dbReference>
<dbReference type="SUPFAM" id="SSF51182">
    <property type="entry name" value="RmlC-like cupins"/>
    <property type="match status" value="1"/>
</dbReference>
<dbReference type="InterPro" id="IPR050807">
    <property type="entry name" value="TransReg_Diox_bact_type"/>
</dbReference>
<dbReference type="EMBL" id="CP031229">
    <property type="protein sequence ID" value="AXH95754.1"/>
    <property type="molecule type" value="Genomic_DNA"/>
</dbReference>
<name>A0A345NL46_9MICO</name>
<feature type="domain" description="HTH cro/C1-type" evidence="2">
    <location>
        <begin position="6"/>
        <end position="60"/>
    </location>
</feature>
<dbReference type="SUPFAM" id="SSF47413">
    <property type="entry name" value="lambda repressor-like DNA-binding domains"/>
    <property type="match status" value="1"/>
</dbReference>
<reference evidence="3 4" key="1">
    <citation type="submission" date="2018-07" db="EMBL/GenBank/DDBJ databases">
        <title>Complete genome sequencing of Ornithinimicrobium sp. AMA3305.</title>
        <authorList>
            <person name="Bae J.-W."/>
        </authorList>
    </citation>
    <scope>NUCLEOTIDE SEQUENCE [LARGE SCALE GENOMIC DNA]</scope>
    <source>
        <strain evidence="3 4">AMA3305</strain>
    </source>
</reference>
<dbReference type="Gene3D" id="2.60.120.10">
    <property type="entry name" value="Jelly Rolls"/>
    <property type="match status" value="1"/>
</dbReference>
<evidence type="ECO:0000256" key="1">
    <source>
        <dbReference type="ARBA" id="ARBA00023125"/>
    </source>
</evidence>
<dbReference type="InterPro" id="IPR013096">
    <property type="entry name" value="Cupin_2"/>
</dbReference>
<dbReference type="Pfam" id="PF01381">
    <property type="entry name" value="HTH_3"/>
    <property type="match status" value="1"/>
</dbReference>
<dbReference type="PROSITE" id="PS50943">
    <property type="entry name" value="HTH_CROC1"/>
    <property type="match status" value="1"/>
</dbReference>
<dbReference type="Pfam" id="PF07883">
    <property type="entry name" value="Cupin_2"/>
    <property type="match status" value="1"/>
</dbReference>
<keyword evidence="1" id="KW-0238">DNA-binding</keyword>
<dbReference type="KEGG" id="orn:DV701_06090"/>
<dbReference type="SMART" id="SM00530">
    <property type="entry name" value="HTH_XRE"/>
    <property type="match status" value="1"/>
</dbReference>
<gene>
    <name evidence="3" type="ORF">DV701_06090</name>
</gene>
<dbReference type="CDD" id="cd00093">
    <property type="entry name" value="HTH_XRE"/>
    <property type="match status" value="1"/>
</dbReference>
<dbReference type="InterPro" id="IPR001387">
    <property type="entry name" value="Cro/C1-type_HTH"/>
</dbReference>
<dbReference type="PANTHER" id="PTHR46797">
    <property type="entry name" value="HTH-TYPE TRANSCRIPTIONAL REGULATOR"/>
    <property type="match status" value="1"/>
</dbReference>
<evidence type="ECO:0000259" key="2">
    <source>
        <dbReference type="PROSITE" id="PS50943"/>
    </source>
</evidence>
<sequence>MIGERLKELRTSHKLSLRDLGSATGLSATLLSQIERGVTNPSLKTLRLLADHFGQSISTLFENAPSIDVAQVTRPGERTSIAADGLVHYERVTHGNGKLEVLHGRLQVGEASSEDPWSHEAVECAYVLSGQLTVEVDGEVHTLGPGEAVTLLSTSPHRYVNRGEDVAEYLLSVTPPTP</sequence>
<evidence type="ECO:0000313" key="3">
    <source>
        <dbReference type="EMBL" id="AXH95754.1"/>
    </source>
</evidence>
<dbReference type="PANTHER" id="PTHR46797:SF1">
    <property type="entry name" value="METHYLPHOSPHONATE SYNTHASE"/>
    <property type="match status" value="1"/>
</dbReference>
<keyword evidence="4" id="KW-1185">Reference proteome</keyword>
<evidence type="ECO:0000313" key="4">
    <source>
        <dbReference type="Proteomes" id="UP000253790"/>
    </source>
</evidence>
<dbReference type="InterPro" id="IPR014710">
    <property type="entry name" value="RmlC-like_jellyroll"/>
</dbReference>
<proteinExistence type="predicted"/>
<dbReference type="Proteomes" id="UP000253790">
    <property type="component" value="Chromosome"/>
</dbReference>
<dbReference type="RefSeq" id="WP_114927519.1">
    <property type="nucleotide sequence ID" value="NZ_CP031229.1"/>
</dbReference>
<dbReference type="AlphaFoldDB" id="A0A345NL46"/>
<dbReference type="CDD" id="cd02209">
    <property type="entry name" value="cupin_XRE_C"/>
    <property type="match status" value="1"/>
</dbReference>
<dbReference type="GO" id="GO:0003677">
    <property type="term" value="F:DNA binding"/>
    <property type="evidence" value="ECO:0007669"/>
    <property type="project" value="UniProtKB-KW"/>
</dbReference>
<dbReference type="OrthoDB" id="513181at2"/>
<dbReference type="GO" id="GO:0005829">
    <property type="term" value="C:cytosol"/>
    <property type="evidence" value="ECO:0007669"/>
    <property type="project" value="TreeGrafter"/>
</dbReference>
<dbReference type="InterPro" id="IPR010982">
    <property type="entry name" value="Lambda_DNA-bd_dom_sf"/>
</dbReference>
<protein>
    <submittedName>
        <fullName evidence="3">XRE family transcriptional regulator</fullName>
    </submittedName>
</protein>
<dbReference type="InterPro" id="IPR011051">
    <property type="entry name" value="RmlC_Cupin_sf"/>
</dbReference>